<protein>
    <recommendedName>
        <fullName evidence="4">DNA-binding protein</fullName>
    </recommendedName>
</protein>
<name>A0ABV3LHJ2_9MICO</name>
<comment type="caution">
    <text evidence="2">The sequence shown here is derived from an EMBL/GenBank/DDBJ whole genome shotgun (WGS) entry which is preliminary data.</text>
</comment>
<gene>
    <name evidence="2" type="ORF">AB0301_09970</name>
</gene>
<feature type="compositionally biased region" description="Polar residues" evidence="1">
    <location>
        <begin position="666"/>
        <end position="683"/>
    </location>
</feature>
<proteinExistence type="predicted"/>
<dbReference type="EMBL" id="JBFBMH010000012">
    <property type="protein sequence ID" value="MEW1975387.1"/>
    <property type="molecule type" value="Genomic_DNA"/>
</dbReference>
<evidence type="ECO:0008006" key="4">
    <source>
        <dbReference type="Google" id="ProtNLM"/>
    </source>
</evidence>
<evidence type="ECO:0000256" key="1">
    <source>
        <dbReference type="SAM" id="MobiDB-lite"/>
    </source>
</evidence>
<sequence>MTNARPSDRRRPADAATTSDAATLLISLSEVAALARVQRPVVSMWRTRFSSGTMPFPRPRISSNGRDRFSAVEVAQWLCDTNHGNNPDAVADAAAFALVDSLALTETQHADALGALLALRAFDGRPLLDGDLIERADEADPDDEILVREIASVDASWAAFADQMADAAYSTLGAWERLHERRPTSGRDGSAGALSAQGGELITGLSRALLDDDRPMIADAPGSLSAHDTVATVIASFGESTEVEVHVPSGDAGRSIRRELLVRGLYPLLTQRPPGGAAPAVRVARLRGSAPEAELAQLEELVVELGDAQRAIVIGPDTLLTEPLFGASEASRDAVLRSGRVRGILRLPQGMVVTAPRQVMAIWLIGGPQGGTPLADRFTLTGDLRGIELNDGRTRDVISDLVTSLGTRRDVLAHAFRFLRFVRTSSLLAGNTPLVATSALPRLGANGPAPADLPVLLDEATARLEIDLRLSTTTTAAAPASVSLGDAIDAGDVRALSGARLSAEDSTGADGFDIIGRDEVQRVARVRRQIDRLRLAANYPRAEITRPGDVVFLAGASPRALVDGDGASVVEYPARILRLASHAFVPEIVAADINAQGGSSPWQRWMLRRVEPSQHDATRDALHRVSALRADADRRAAELAALESLVIDALAAGVVTAEPVPHDPSDATSEPDTTLDSNTEGTS</sequence>
<feature type="region of interest" description="Disordered" evidence="1">
    <location>
        <begin position="657"/>
        <end position="683"/>
    </location>
</feature>
<accession>A0ABV3LHJ2</accession>
<organism evidence="2 3">
    <name type="scientific">Microbacterium profundi</name>
    <dbReference type="NCBI Taxonomy" id="450380"/>
    <lineage>
        <taxon>Bacteria</taxon>
        <taxon>Bacillati</taxon>
        <taxon>Actinomycetota</taxon>
        <taxon>Actinomycetes</taxon>
        <taxon>Micrococcales</taxon>
        <taxon>Microbacteriaceae</taxon>
        <taxon>Microbacterium</taxon>
    </lineage>
</organism>
<reference evidence="2 3" key="1">
    <citation type="submission" date="2024-06" db="EMBL/GenBank/DDBJ databases">
        <title>The Natural Products Discovery Center: Release of the First 8490 Sequenced Strains for Exploring Actinobacteria Biosynthetic Diversity.</title>
        <authorList>
            <person name="Kalkreuter E."/>
            <person name="Kautsar S.A."/>
            <person name="Yang D."/>
            <person name="Bader C.D."/>
            <person name="Teijaro C.N."/>
            <person name="Fluegel L."/>
            <person name="Davis C.M."/>
            <person name="Simpson J.R."/>
            <person name="Lauterbach L."/>
            <person name="Steele A.D."/>
            <person name="Gui C."/>
            <person name="Meng S."/>
            <person name="Li G."/>
            <person name="Viehrig K."/>
            <person name="Ye F."/>
            <person name="Su P."/>
            <person name="Kiefer A.F."/>
            <person name="Nichols A."/>
            <person name="Cepeda A.J."/>
            <person name="Yan W."/>
            <person name="Fan B."/>
            <person name="Jiang Y."/>
            <person name="Adhikari A."/>
            <person name="Zheng C.-J."/>
            <person name="Schuster L."/>
            <person name="Cowan T.M."/>
            <person name="Smanski M.J."/>
            <person name="Chevrette M.G."/>
            <person name="De Carvalho L.P.S."/>
            <person name="Shen B."/>
        </authorList>
    </citation>
    <scope>NUCLEOTIDE SEQUENCE [LARGE SCALE GENOMIC DNA]</scope>
    <source>
        <strain evidence="2 3">NPDC077434</strain>
    </source>
</reference>
<dbReference type="Proteomes" id="UP001553715">
    <property type="component" value="Unassembled WGS sequence"/>
</dbReference>
<evidence type="ECO:0000313" key="2">
    <source>
        <dbReference type="EMBL" id="MEW1975387.1"/>
    </source>
</evidence>
<evidence type="ECO:0000313" key="3">
    <source>
        <dbReference type="Proteomes" id="UP001553715"/>
    </source>
</evidence>
<keyword evidence="3" id="KW-1185">Reference proteome</keyword>
<dbReference type="RefSeq" id="WP_366232915.1">
    <property type="nucleotide sequence ID" value="NZ_JBFBMH010000012.1"/>
</dbReference>